<dbReference type="PANTHER" id="PTHR10745">
    <property type="entry name" value="GLYCYL-TRNA SYNTHETASE/DNA POLYMERASE SUBUNIT GAMMA-2"/>
    <property type="match status" value="1"/>
</dbReference>
<evidence type="ECO:0000256" key="1">
    <source>
        <dbReference type="ARBA" id="ARBA00008226"/>
    </source>
</evidence>
<evidence type="ECO:0000256" key="7">
    <source>
        <dbReference type="ARBA" id="ARBA00022917"/>
    </source>
</evidence>
<dbReference type="CDD" id="cd00774">
    <property type="entry name" value="GlyRS-like_core"/>
    <property type="match status" value="1"/>
</dbReference>
<keyword evidence="6" id="KW-0067">ATP-binding</keyword>
<keyword evidence="8" id="KW-0030">Aminoacyl-tRNA synthetase</keyword>
<organism evidence="11 12">
    <name type="scientific">Aphanomyces stellatus</name>
    <dbReference type="NCBI Taxonomy" id="120398"/>
    <lineage>
        <taxon>Eukaryota</taxon>
        <taxon>Sar</taxon>
        <taxon>Stramenopiles</taxon>
        <taxon>Oomycota</taxon>
        <taxon>Saprolegniomycetes</taxon>
        <taxon>Saprolegniales</taxon>
        <taxon>Verrucalvaceae</taxon>
        <taxon>Aphanomyces</taxon>
    </lineage>
</organism>
<dbReference type="CDD" id="cd00858">
    <property type="entry name" value="GlyRS_anticodon"/>
    <property type="match status" value="1"/>
</dbReference>
<evidence type="ECO:0000259" key="9">
    <source>
        <dbReference type="PROSITE" id="PS50862"/>
    </source>
</evidence>
<dbReference type="GO" id="GO:0006264">
    <property type="term" value="P:mitochondrial DNA replication"/>
    <property type="evidence" value="ECO:0007669"/>
    <property type="project" value="TreeGrafter"/>
</dbReference>
<dbReference type="FunFam" id="3.40.50.800:FF:000002">
    <property type="entry name" value="Glycine--tRNA ligase"/>
    <property type="match status" value="1"/>
</dbReference>
<feature type="domain" description="Aminoacyl-transfer RNA synthetases class-II family profile" evidence="9">
    <location>
        <begin position="177"/>
        <end position="387"/>
    </location>
</feature>
<dbReference type="GO" id="GO:0005524">
    <property type="term" value="F:ATP binding"/>
    <property type="evidence" value="ECO:0007669"/>
    <property type="project" value="UniProtKB-KW"/>
</dbReference>
<keyword evidence="5" id="KW-0547">Nucleotide-binding</keyword>
<proteinExistence type="inferred from homology"/>
<keyword evidence="3" id="KW-0963">Cytoplasm</keyword>
<dbReference type="EMBL" id="VJMH01005681">
    <property type="protein sequence ID" value="KAF0693543.1"/>
    <property type="molecule type" value="Genomic_DNA"/>
</dbReference>
<dbReference type="InterPro" id="IPR004154">
    <property type="entry name" value="Anticodon-bd"/>
</dbReference>
<keyword evidence="7" id="KW-0648">Protein biosynthesis</keyword>
<dbReference type="OrthoDB" id="57698at2759"/>
<dbReference type="GO" id="GO:0004820">
    <property type="term" value="F:glycine-tRNA ligase activity"/>
    <property type="evidence" value="ECO:0007669"/>
    <property type="project" value="UniProtKB-EC"/>
</dbReference>
<evidence type="ECO:0000313" key="12">
    <source>
        <dbReference type="Proteomes" id="UP000332933"/>
    </source>
</evidence>
<dbReference type="Pfam" id="PF03129">
    <property type="entry name" value="HGTP_anticodon"/>
    <property type="match status" value="1"/>
</dbReference>
<keyword evidence="12" id="KW-1185">Reference proteome</keyword>
<evidence type="ECO:0000256" key="4">
    <source>
        <dbReference type="ARBA" id="ARBA00022598"/>
    </source>
</evidence>
<evidence type="ECO:0000256" key="8">
    <source>
        <dbReference type="ARBA" id="ARBA00023146"/>
    </source>
</evidence>
<evidence type="ECO:0000313" key="10">
    <source>
        <dbReference type="EMBL" id="KAF0693543.1"/>
    </source>
</evidence>
<dbReference type="NCBIfam" id="NF003211">
    <property type="entry name" value="PRK04173.1"/>
    <property type="match status" value="1"/>
</dbReference>
<reference evidence="10" key="2">
    <citation type="submission" date="2019-06" db="EMBL/GenBank/DDBJ databases">
        <title>Genomics analysis of Aphanomyces spp. identifies a new class of oomycete effector associated with host adaptation.</title>
        <authorList>
            <person name="Gaulin E."/>
        </authorList>
    </citation>
    <scope>NUCLEOTIDE SEQUENCE</scope>
    <source>
        <strain evidence="10">CBS 578.67</strain>
    </source>
</reference>
<dbReference type="InterPro" id="IPR045864">
    <property type="entry name" value="aa-tRNA-synth_II/BPL/LPL"/>
</dbReference>
<dbReference type="GO" id="GO:0006426">
    <property type="term" value="P:glycyl-tRNA aminoacylation"/>
    <property type="evidence" value="ECO:0007669"/>
    <property type="project" value="InterPro"/>
</dbReference>
<dbReference type="SUPFAM" id="SSF55681">
    <property type="entry name" value="Class II aaRS and biotin synthetases"/>
    <property type="match status" value="1"/>
</dbReference>
<dbReference type="HAMAP" id="MF_00253_B">
    <property type="entry name" value="Gly_tRNA_synth_B"/>
    <property type="match status" value="1"/>
</dbReference>
<dbReference type="GO" id="GO:0005739">
    <property type="term" value="C:mitochondrion"/>
    <property type="evidence" value="ECO:0007669"/>
    <property type="project" value="TreeGrafter"/>
</dbReference>
<dbReference type="Gene3D" id="3.40.50.800">
    <property type="entry name" value="Anticodon-binding domain"/>
    <property type="match status" value="1"/>
</dbReference>
<dbReference type="Pfam" id="PF00587">
    <property type="entry name" value="tRNA-synt_2b"/>
    <property type="match status" value="1"/>
</dbReference>
<dbReference type="InterPro" id="IPR002314">
    <property type="entry name" value="aa-tRNA-synt_IIb"/>
</dbReference>
<dbReference type="Proteomes" id="UP000332933">
    <property type="component" value="Unassembled WGS sequence"/>
</dbReference>
<dbReference type="InterPro" id="IPR006195">
    <property type="entry name" value="aa-tRNA-synth_II"/>
</dbReference>
<dbReference type="PANTHER" id="PTHR10745:SF8">
    <property type="entry name" value="DNA POLYMERASE SUBUNIT GAMMA-2, MITOCHONDRIAL"/>
    <property type="match status" value="1"/>
</dbReference>
<evidence type="ECO:0000256" key="5">
    <source>
        <dbReference type="ARBA" id="ARBA00022741"/>
    </source>
</evidence>
<dbReference type="Gene3D" id="3.30.930.10">
    <property type="entry name" value="Bira Bifunctional Protein, Domain 2"/>
    <property type="match status" value="1"/>
</dbReference>
<dbReference type="PROSITE" id="PS50862">
    <property type="entry name" value="AA_TRNA_LIGASE_II"/>
    <property type="match status" value="1"/>
</dbReference>
<dbReference type="InterPro" id="IPR027031">
    <property type="entry name" value="Gly-tRNA_synthase/POLG2"/>
</dbReference>
<gene>
    <name evidence="11" type="primary">Aste57867_15501</name>
    <name evidence="10" type="ORF">As57867_015445</name>
    <name evidence="11" type="ORF">ASTE57867_15501</name>
</gene>
<dbReference type="EMBL" id="CAADRA010005702">
    <property type="protein sequence ID" value="VFT92303.1"/>
    <property type="molecule type" value="Genomic_DNA"/>
</dbReference>
<dbReference type="SUPFAM" id="SSF52954">
    <property type="entry name" value="Class II aaRS ABD-related"/>
    <property type="match status" value="1"/>
</dbReference>
<evidence type="ECO:0000256" key="2">
    <source>
        <dbReference type="ARBA" id="ARBA00012829"/>
    </source>
</evidence>
<evidence type="ECO:0000256" key="3">
    <source>
        <dbReference type="ARBA" id="ARBA00022490"/>
    </source>
</evidence>
<evidence type="ECO:0000256" key="6">
    <source>
        <dbReference type="ARBA" id="ARBA00022840"/>
    </source>
</evidence>
<dbReference type="InterPro" id="IPR033731">
    <property type="entry name" value="GlyRS-like_core"/>
</dbReference>
<dbReference type="InterPro" id="IPR036621">
    <property type="entry name" value="Anticodon-bd_dom_sf"/>
</dbReference>
<comment type="similarity">
    <text evidence="1">Belongs to the class-II aminoacyl-tRNA synthetase family.</text>
</comment>
<dbReference type="EC" id="6.1.1.14" evidence="2"/>
<sequence>MLRQTLAKTAVRPRIFLSRSKATASSSHNLQEKIVNLCRHRGFVFPGSDIYGGLANSFDYGPLGVQMKKNIQDAWWKHFVQSRTDCVGLDSSVILNSKVWEASGHIGNFTDPMTVCKSCNSRSRADKLIENKSDVTGIPDAGGLSCDEIDALLAKHKIACPTCGSHDLQKTRLFNLLFRTNMGSTDDTSEWVYLRPETAQGAYINFQHVVSTMRRRLPFGVGQMGKSFRNEISPGHFLFRTREFEQLELQYFCPPADSDTWFDYWVDECFNWLIRHGVKESSLKKRIHDPAELAHYARATTDIEFLYPFGWSELWGIANRTDYDLNKHMEASNKDLTYVDPTTKEACMPHVVEPALGTGRVMLAMLLDAYDEEEVNGRPRTVLRLHPDIAPYKFAVLPLQSKGVLAEKAQEIYVQMTKLASCDFDTTQSIGKRYRRQDEIGTPFCVTVDFETLEDGSVTVRERDSMEQVRVPIAALLSGSWQWTQQ</sequence>
<dbReference type="PRINTS" id="PR01043">
    <property type="entry name" value="TRNASYNTHGLY"/>
</dbReference>
<protein>
    <recommendedName>
        <fullName evidence="2">glycine--tRNA ligase</fullName>
        <ecNumber evidence="2">6.1.1.14</ecNumber>
    </recommendedName>
</protein>
<dbReference type="GO" id="GO:0044281">
    <property type="term" value="P:small molecule metabolic process"/>
    <property type="evidence" value="ECO:0007669"/>
    <property type="project" value="UniProtKB-ARBA"/>
</dbReference>
<name>A0A485L3A2_9STRA</name>
<dbReference type="InterPro" id="IPR002315">
    <property type="entry name" value="tRNA-synt_gly"/>
</dbReference>
<accession>A0A485L3A2</accession>
<dbReference type="AlphaFoldDB" id="A0A485L3A2"/>
<reference evidence="11 12" key="1">
    <citation type="submission" date="2019-03" db="EMBL/GenBank/DDBJ databases">
        <authorList>
            <person name="Gaulin E."/>
            <person name="Dumas B."/>
        </authorList>
    </citation>
    <scope>NUCLEOTIDE SEQUENCE [LARGE SCALE GENOMIC DNA]</scope>
    <source>
        <strain evidence="11">CBS 568.67</strain>
    </source>
</reference>
<keyword evidence="4" id="KW-0436">Ligase</keyword>
<evidence type="ECO:0000313" key="11">
    <source>
        <dbReference type="EMBL" id="VFT92303.1"/>
    </source>
</evidence>
<dbReference type="InterPro" id="IPR022961">
    <property type="entry name" value="Gly_tRNA_ligase_bac"/>
</dbReference>
<dbReference type="NCBIfam" id="TIGR00389">
    <property type="entry name" value="glyS_dimeric"/>
    <property type="match status" value="1"/>
</dbReference>